<dbReference type="PROSITE" id="PS01302">
    <property type="entry name" value="UPF0758"/>
    <property type="match status" value="1"/>
</dbReference>
<evidence type="ECO:0000256" key="6">
    <source>
        <dbReference type="ARBA" id="ARBA00023049"/>
    </source>
</evidence>
<dbReference type="GO" id="GO:0006508">
    <property type="term" value="P:proteolysis"/>
    <property type="evidence" value="ECO:0007669"/>
    <property type="project" value="UniProtKB-KW"/>
</dbReference>
<feature type="domain" description="MPN" evidence="7">
    <location>
        <begin position="101"/>
        <end position="225"/>
    </location>
</feature>
<dbReference type="AlphaFoldDB" id="A0A455SXG6"/>
<proteinExistence type="inferred from homology"/>
<organism evidence="8">
    <name type="scientific">Thermogemmatispora argillosa</name>
    <dbReference type="NCBI Taxonomy" id="2045280"/>
    <lineage>
        <taxon>Bacteria</taxon>
        <taxon>Bacillati</taxon>
        <taxon>Chloroflexota</taxon>
        <taxon>Ktedonobacteria</taxon>
        <taxon>Thermogemmatisporales</taxon>
        <taxon>Thermogemmatisporaceae</taxon>
        <taxon>Thermogemmatispora</taxon>
    </lineage>
</organism>
<dbReference type="InterPro" id="IPR020891">
    <property type="entry name" value="UPF0758_CS"/>
</dbReference>
<gene>
    <name evidence="8" type="ORF">KTA_04650</name>
</gene>
<keyword evidence="5" id="KW-0862">Zinc</keyword>
<keyword evidence="6" id="KW-0482">Metalloprotease</keyword>
<evidence type="ECO:0000256" key="2">
    <source>
        <dbReference type="ARBA" id="ARBA00022670"/>
    </source>
</evidence>
<accession>A0A455SXG6</accession>
<keyword evidence="3" id="KW-0479">Metal-binding</keyword>
<dbReference type="GO" id="GO:0046872">
    <property type="term" value="F:metal ion binding"/>
    <property type="evidence" value="ECO:0007669"/>
    <property type="project" value="UniProtKB-KW"/>
</dbReference>
<dbReference type="PANTHER" id="PTHR30471:SF3">
    <property type="entry name" value="UPF0758 PROTEIN YEES-RELATED"/>
    <property type="match status" value="1"/>
</dbReference>
<comment type="similarity">
    <text evidence="1">Belongs to the UPF0758 family.</text>
</comment>
<evidence type="ECO:0000256" key="4">
    <source>
        <dbReference type="ARBA" id="ARBA00022801"/>
    </source>
</evidence>
<dbReference type="InterPro" id="IPR001405">
    <property type="entry name" value="UPF0758"/>
</dbReference>
<reference evidence="8" key="1">
    <citation type="submission" date="2018-12" db="EMBL/GenBank/DDBJ databases">
        <title>Novel natural products biosynthetic potential of the class Ktedonobacteria.</title>
        <authorList>
            <person name="Zheng Y."/>
            <person name="Saitou A."/>
            <person name="Wang C.M."/>
            <person name="Toyoda A."/>
            <person name="Minakuchi Y."/>
            <person name="Sekiguchi Y."/>
            <person name="Ueda K."/>
            <person name="Takano H."/>
            <person name="Sakai Y."/>
            <person name="Yokota A."/>
            <person name="Yabe S."/>
        </authorList>
    </citation>
    <scope>NUCLEOTIDE SEQUENCE</scope>
    <source>
        <strain evidence="8">A3-2</strain>
    </source>
</reference>
<keyword evidence="4" id="KW-0378">Hydrolase</keyword>
<dbReference type="InterPro" id="IPR025657">
    <property type="entry name" value="RadC_JAB"/>
</dbReference>
<dbReference type="GO" id="GO:0008237">
    <property type="term" value="F:metallopeptidase activity"/>
    <property type="evidence" value="ECO:0007669"/>
    <property type="project" value="UniProtKB-KW"/>
</dbReference>
<sequence length="244" mass="27115">MSSSSSSQPWKTLPDEELLLRLLLGSSGGRAAAAHRATLQSLLAEYREDVRGLLLGQASELDLLREQLVSQLPRPCRRRLAVLQELARRLTGSGSGCMPVKITSPDDVETLMRPILAFLHHEEVHLLLLDTKQQLLPSRDRLLYKGTINAMLFRIAELFREAIRRSATFLIVCHNHPSGDPTPSSEDEAFTRSLIQAGQLLDLPVLDHLIVARRGCYSFRCQRGSLWPKEARAGEAGSFGKVST</sequence>
<dbReference type="EMBL" id="AP019377">
    <property type="protein sequence ID" value="BBH92266.1"/>
    <property type="molecule type" value="Genomic_DNA"/>
</dbReference>
<dbReference type="PANTHER" id="PTHR30471">
    <property type="entry name" value="DNA REPAIR PROTEIN RADC"/>
    <property type="match status" value="1"/>
</dbReference>
<dbReference type="Pfam" id="PF04002">
    <property type="entry name" value="RadC"/>
    <property type="match status" value="1"/>
</dbReference>
<evidence type="ECO:0000313" key="8">
    <source>
        <dbReference type="EMBL" id="BBH92266.1"/>
    </source>
</evidence>
<dbReference type="PROSITE" id="PS50249">
    <property type="entry name" value="MPN"/>
    <property type="match status" value="1"/>
</dbReference>
<keyword evidence="2" id="KW-0645">Protease</keyword>
<dbReference type="Gene3D" id="3.40.140.10">
    <property type="entry name" value="Cytidine Deaminase, domain 2"/>
    <property type="match status" value="1"/>
</dbReference>
<evidence type="ECO:0000259" key="7">
    <source>
        <dbReference type="PROSITE" id="PS50249"/>
    </source>
</evidence>
<evidence type="ECO:0000256" key="3">
    <source>
        <dbReference type="ARBA" id="ARBA00022723"/>
    </source>
</evidence>
<evidence type="ECO:0000256" key="1">
    <source>
        <dbReference type="ARBA" id="ARBA00010243"/>
    </source>
</evidence>
<evidence type="ECO:0000256" key="5">
    <source>
        <dbReference type="ARBA" id="ARBA00022833"/>
    </source>
</evidence>
<dbReference type="InterPro" id="IPR037518">
    <property type="entry name" value="MPN"/>
</dbReference>
<dbReference type="SUPFAM" id="SSF102712">
    <property type="entry name" value="JAB1/MPN domain"/>
    <property type="match status" value="1"/>
</dbReference>
<dbReference type="CDD" id="cd08071">
    <property type="entry name" value="MPN_DUF2466"/>
    <property type="match status" value="1"/>
</dbReference>
<protein>
    <recommendedName>
        <fullName evidence="7">MPN domain-containing protein</fullName>
    </recommendedName>
</protein>
<name>A0A455SXG6_9CHLR</name>